<dbReference type="OrthoDB" id="6429004at2759"/>
<proteinExistence type="predicted"/>
<evidence type="ECO:0000313" key="2">
    <source>
        <dbReference type="Proteomes" id="UP000580250"/>
    </source>
</evidence>
<reference evidence="1 2" key="1">
    <citation type="submission" date="2020-08" db="EMBL/GenBank/DDBJ databases">
        <authorList>
            <person name="Koutsovoulos G."/>
            <person name="Danchin GJ E."/>
        </authorList>
    </citation>
    <scope>NUCLEOTIDE SEQUENCE [LARGE SCALE GENOMIC DNA]</scope>
</reference>
<name>A0A6V7WWI3_MELEN</name>
<accession>A0A6V7WWI3</accession>
<organism evidence="1 2">
    <name type="scientific">Meloidogyne enterolobii</name>
    <name type="common">Root-knot nematode worm</name>
    <name type="synonym">Meloidogyne mayaguensis</name>
    <dbReference type="NCBI Taxonomy" id="390850"/>
    <lineage>
        <taxon>Eukaryota</taxon>
        <taxon>Metazoa</taxon>
        <taxon>Ecdysozoa</taxon>
        <taxon>Nematoda</taxon>
        <taxon>Chromadorea</taxon>
        <taxon>Rhabditida</taxon>
        <taxon>Tylenchina</taxon>
        <taxon>Tylenchomorpha</taxon>
        <taxon>Tylenchoidea</taxon>
        <taxon>Meloidogynidae</taxon>
        <taxon>Meloidogyninae</taxon>
        <taxon>Meloidogyne</taxon>
    </lineage>
</organism>
<dbReference type="AlphaFoldDB" id="A0A6V7WWI3"/>
<gene>
    <name evidence="1" type="ORF">MENT_LOCUS44231</name>
</gene>
<dbReference type="Proteomes" id="UP000580250">
    <property type="component" value="Unassembled WGS sequence"/>
</dbReference>
<dbReference type="EMBL" id="CAJEWN010000876">
    <property type="protein sequence ID" value="CAD2191400.1"/>
    <property type="molecule type" value="Genomic_DNA"/>
</dbReference>
<comment type="caution">
    <text evidence="1">The sequence shown here is derived from an EMBL/GenBank/DDBJ whole genome shotgun (WGS) entry which is preliminary data.</text>
</comment>
<dbReference type="SUPFAM" id="SSF54001">
    <property type="entry name" value="Cysteine proteinases"/>
    <property type="match status" value="1"/>
</dbReference>
<dbReference type="Gene3D" id="3.40.395.10">
    <property type="entry name" value="Adenoviral Proteinase, Chain A"/>
    <property type="match status" value="1"/>
</dbReference>
<sequence>MNGHKITQILNSNQKTRQIFQGCFPCDLIPKNDFKKSVYIVNLDPGGKKGSHWITIYINFNKIYYFDSLALPTSHCIFNSILKNYPYIKRNVKPYQSPLSKTCAHHCISLTYFLSQGLSFEEYLKLLHTKQNPDLFVVKIVNKLLQ</sequence>
<dbReference type="InterPro" id="IPR038765">
    <property type="entry name" value="Papain-like_cys_pep_sf"/>
</dbReference>
<protein>
    <submittedName>
        <fullName evidence="1">Uncharacterized protein</fullName>
    </submittedName>
</protein>
<evidence type="ECO:0000313" key="1">
    <source>
        <dbReference type="EMBL" id="CAD2191400.1"/>
    </source>
</evidence>